<gene>
    <name evidence="5" type="ORF">BCR43DRAFT_512592</name>
</gene>
<comment type="similarity">
    <text evidence="2">Belongs to the sestrin family.</text>
</comment>
<feature type="region of interest" description="Disordered" evidence="4">
    <location>
        <begin position="69"/>
        <end position="99"/>
    </location>
</feature>
<dbReference type="GO" id="GO:0005634">
    <property type="term" value="C:nucleus"/>
    <property type="evidence" value="ECO:0007669"/>
    <property type="project" value="InterPro"/>
</dbReference>
<dbReference type="InParanoid" id="A0A1X2HQZ2"/>
<name>A0A1X2HQZ2_SYNRA</name>
<evidence type="ECO:0000256" key="2">
    <source>
        <dbReference type="ARBA" id="ARBA00008350"/>
    </source>
</evidence>
<comment type="caution">
    <text evidence="5">The sequence shown here is derived from an EMBL/GenBank/DDBJ whole genome shotgun (WGS) entry which is preliminary data.</text>
</comment>
<dbReference type="InterPro" id="IPR006730">
    <property type="entry name" value="Sestrin"/>
</dbReference>
<dbReference type="GO" id="GO:0016239">
    <property type="term" value="P:positive regulation of macroautophagy"/>
    <property type="evidence" value="ECO:0007669"/>
    <property type="project" value="TreeGrafter"/>
</dbReference>
<dbReference type="EMBL" id="MCGN01000002">
    <property type="protein sequence ID" value="ORZ01761.1"/>
    <property type="molecule type" value="Genomic_DNA"/>
</dbReference>
<dbReference type="GO" id="GO:1901031">
    <property type="term" value="P:regulation of response to reactive oxygen species"/>
    <property type="evidence" value="ECO:0007669"/>
    <property type="project" value="InterPro"/>
</dbReference>
<dbReference type="STRING" id="13706.A0A1X2HQZ2"/>
<dbReference type="GO" id="GO:0016684">
    <property type="term" value="F:oxidoreductase activity, acting on peroxide as acceptor"/>
    <property type="evidence" value="ECO:0007669"/>
    <property type="project" value="TreeGrafter"/>
</dbReference>
<dbReference type="OrthoDB" id="337464at2759"/>
<feature type="region of interest" description="Disordered" evidence="4">
    <location>
        <begin position="200"/>
        <end position="244"/>
    </location>
</feature>
<feature type="compositionally biased region" description="Low complexity" evidence="4">
    <location>
        <begin position="478"/>
        <end position="487"/>
    </location>
</feature>
<dbReference type="GO" id="GO:1904262">
    <property type="term" value="P:negative regulation of TORC1 signaling"/>
    <property type="evidence" value="ECO:0007669"/>
    <property type="project" value="TreeGrafter"/>
</dbReference>
<feature type="compositionally biased region" description="Polar residues" evidence="4">
    <location>
        <begin position="200"/>
        <end position="214"/>
    </location>
</feature>
<evidence type="ECO:0000256" key="3">
    <source>
        <dbReference type="ARBA" id="ARBA00022490"/>
    </source>
</evidence>
<evidence type="ECO:0000313" key="6">
    <source>
        <dbReference type="Proteomes" id="UP000242180"/>
    </source>
</evidence>
<accession>A0A1X2HQZ2</accession>
<comment type="subcellular location">
    <subcellularLocation>
        <location evidence="1">Cytoplasm</location>
    </subcellularLocation>
</comment>
<protein>
    <submittedName>
        <fullName evidence="5">PA26 p53-induced protein-domain-containing protein</fullName>
    </submittedName>
</protein>
<evidence type="ECO:0000256" key="4">
    <source>
        <dbReference type="SAM" id="MobiDB-lite"/>
    </source>
</evidence>
<sequence>MNHNGLTADAAAYEEIARDTRARQLQAYRLREALFKGLQVESPESPEDRQEALEKILQVVKSFVRVARSPFSSSSPNTPPSNAESPLHNKPDTPTNTTHFDLTELATHQLLHDEDAVGGADEQLQYFLLTMLRLSLTCPFKDVRHTFKHFLQTLKANGITPTPQARHLSPSYFIHLDDIFSLETKASRYTTVQYPRPGNISYSPWSADENTSNDTVEEGRKEEQDEQEDCAKTGSPEEASTTGGRAADEYVRQMLVKTYIDEGRLANVFRVIAFFPTYYEIYHTTYSKTIKSSIGPLPRVWRIYLAILVAAQQRCQYLVSLLKLEFLHVGGDPAWLKGLAYCPPKLRPMSRLILVLARQPWRLSEDDIRALMSNTVGSALGESWSKGELVQAVVVIATFLGLSSFVLGCGIAPELDMCGGFSVTGGGKSENKGVEHELDTRTTMVRATEDAARAAASHATGWYDSNIAMDNDDDPASDDAWIATDDTTPPDDDSTRGQHSPINQDDFEQTTELISKLKLSKDSDLKQELLESLEGGEADTGQRKLSIKTSRSVIERPRSPVATRSLDGGVVYDDLSRYVDPVLDESIEIKDFDDEERQHYEEFMLGDYCYEDHGYELVNQFLPDLGEDLVEEFDEAQSITDWSIFHQVTEAAVDTSPLRYAIWYRVQQILGIVKDDYNYDDISRYLSRRTSEYIKKVCQQPDAIRRTDWSNIGLSLRPEEKCHVNLLVASARKQALLCYGLSILATL</sequence>
<keyword evidence="3" id="KW-0963">Cytoplasm</keyword>
<proteinExistence type="inferred from homology"/>
<reference evidence="5 6" key="1">
    <citation type="submission" date="2016-07" db="EMBL/GenBank/DDBJ databases">
        <title>Pervasive Adenine N6-methylation of Active Genes in Fungi.</title>
        <authorList>
            <consortium name="DOE Joint Genome Institute"/>
            <person name="Mondo S.J."/>
            <person name="Dannebaum R.O."/>
            <person name="Kuo R.C."/>
            <person name="Labutti K."/>
            <person name="Haridas S."/>
            <person name="Kuo A."/>
            <person name="Salamov A."/>
            <person name="Ahrendt S.R."/>
            <person name="Lipzen A."/>
            <person name="Sullivan W."/>
            <person name="Andreopoulos W.B."/>
            <person name="Clum A."/>
            <person name="Lindquist E."/>
            <person name="Daum C."/>
            <person name="Ramamoorthy G.K."/>
            <person name="Gryganskyi A."/>
            <person name="Culley D."/>
            <person name="Magnuson J.K."/>
            <person name="James T.Y."/>
            <person name="O'Malley M.A."/>
            <person name="Stajich J.E."/>
            <person name="Spatafora J.W."/>
            <person name="Visel A."/>
            <person name="Grigoriev I.V."/>
        </authorList>
    </citation>
    <scope>NUCLEOTIDE SEQUENCE [LARGE SCALE GENOMIC DNA]</scope>
    <source>
        <strain evidence="5 6">NRRL 2496</strain>
    </source>
</reference>
<dbReference type="GO" id="GO:0070728">
    <property type="term" value="F:L-leucine binding"/>
    <property type="evidence" value="ECO:0007669"/>
    <property type="project" value="TreeGrafter"/>
</dbReference>
<dbReference type="OMA" id="CSYLINI"/>
<evidence type="ECO:0000256" key="1">
    <source>
        <dbReference type="ARBA" id="ARBA00004496"/>
    </source>
</evidence>
<dbReference type="GO" id="GO:1990253">
    <property type="term" value="P:cellular response to leucine starvation"/>
    <property type="evidence" value="ECO:0007669"/>
    <property type="project" value="TreeGrafter"/>
</dbReference>
<dbReference type="PANTHER" id="PTHR12474:SF0">
    <property type="entry name" value="SESTRIN HOMOLOG"/>
    <property type="match status" value="1"/>
</dbReference>
<dbReference type="Pfam" id="PF04636">
    <property type="entry name" value="PA26"/>
    <property type="match status" value="1"/>
</dbReference>
<keyword evidence="6" id="KW-1185">Reference proteome</keyword>
<dbReference type="InterPro" id="IPR029032">
    <property type="entry name" value="AhpD-like"/>
</dbReference>
<evidence type="ECO:0000313" key="5">
    <source>
        <dbReference type="EMBL" id="ORZ01761.1"/>
    </source>
</evidence>
<dbReference type="GO" id="GO:0005737">
    <property type="term" value="C:cytoplasm"/>
    <property type="evidence" value="ECO:0007669"/>
    <property type="project" value="UniProtKB-SubCell"/>
</dbReference>
<dbReference type="Gene3D" id="1.20.1290.10">
    <property type="entry name" value="AhpD-like"/>
    <property type="match status" value="1"/>
</dbReference>
<dbReference type="Proteomes" id="UP000242180">
    <property type="component" value="Unassembled WGS sequence"/>
</dbReference>
<dbReference type="GO" id="GO:0071233">
    <property type="term" value="P:cellular response to L-leucine"/>
    <property type="evidence" value="ECO:0007669"/>
    <property type="project" value="TreeGrafter"/>
</dbReference>
<dbReference type="PANTHER" id="PTHR12474">
    <property type="entry name" value="P53 REGULATED PA26 NUCLEAR PROTEIN SESTRIN"/>
    <property type="match status" value="1"/>
</dbReference>
<feature type="region of interest" description="Disordered" evidence="4">
    <location>
        <begin position="466"/>
        <end position="506"/>
    </location>
</feature>
<dbReference type="SUPFAM" id="SSF69118">
    <property type="entry name" value="AhpD-like"/>
    <property type="match status" value="1"/>
</dbReference>
<organism evidence="5 6">
    <name type="scientific">Syncephalastrum racemosum</name>
    <name type="common">Filamentous fungus</name>
    <dbReference type="NCBI Taxonomy" id="13706"/>
    <lineage>
        <taxon>Eukaryota</taxon>
        <taxon>Fungi</taxon>
        <taxon>Fungi incertae sedis</taxon>
        <taxon>Mucoromycota</taxon>
        <taxon>Mucoromycotina</taxon>
        <taxon>Mucoromycetes</taxon>
        <taxon>Mucorales</taxon>
        <taxon>Syncephalastraceae</taxon>
        <taxon>Syncephalastrum</taxon>
    </lineage>
</organism>
<feature type="compositionally biased region" description="Low complexity" evidence="4">
    <location>
        <begin position="69"/>
        <end position="86"/>
    </location>
</feature>
<dbReference type="AlphaFoldDB" id="A0A1X2HQZ2"/>